<dbReference type="AlphaFoldDB" id="A0A0G2HUZ4"/>
<reference evidence="2 3" key="2">
    <citation type="submission" date="2015-05" db="EMBL/GenBank/DDBJ databases">
        <authorList>
            <person name="Morales-Cruz A."/>
            <person name="Amrine K.C."/>
            <person name="Cantu D."/>
        </authorList>
    </citation>
    <scope>NUCLEOTIDE SEQUENCE [LARGE SCALE GENOMIC DNA]</scope>
    <source>
        <strain evidence="2">DA912</strain>
    </source>
</reference>
<feature type="region of interest" description="Disordered" evidence="1">
    <location>
        <begin position="482"/>
        <end position="512"/>
    </location>
</feature>
<dbReference type="GO" id="GO:0001181">
    <property type="term" value="F:RNA polymerase I general transcription initiation factor activity"/>
    <property type="evidence" value="ECO:0007669"/>
    <property type="project" value="TreeGrafter"/>
</dbReference>
<dbReference type="CDD" id="cd00167">
    <property type="entry name" value="SANT"/>
    <property type="match status" value="1"/>
</dbReference>
<proteinExistence type="predicted"/>
<reference evidence="2 3" key="1">
    <citation type="submission" date="2015-05" db="EMBL/GenBank/DDBJ databases">
        <title>Distinctive expansion of gene families associated with plant cell wall degradation and secondary metabolism in the genomes of grapevine trunk pathogens.</title>
        <authorList>
            <person name="Lawrence D.P."/>
            <person name="Travadon R."/>
            <person name="Rolshausen P.E."/>
            <person name="Baumgartner K."/>
        </authorList>
    </citation>
    <scope>NUCLEOTIDE SEQUENCE [LARGE SCALE GENOMIC DNA]</scope>
    <source>
        <strain evidence="2">DA912</strain>
    </source>
</reference>
<dbReference type="InterPro" id="IPR001005">
    <property type="entry name" value="SANT/Myb"/>
</dbReference>
<dbReference type="Gene3D" id="1.10.10.60">
    <property type="entry name" value="Homeodomain-like"/>
    <property type="match status" value="1"/>
</dbReference>
<evidence type="ECO:0000313" key="2">
    <source>
        <dbReference type="EMBL" id="KKY38598.1"/>
    </source>
</evidence>
<dbReference type="PANTHER" id="PTHR28079">
    <property type="entry name" value="RNA POLYMERASE I-SPECIFIC TRANSCRIPTION INITIATION FACTOR RRN5"/>
    <property type="match status" value="1"/>
</dbReference>
<dbReference type="OrthoDB" id="2240312at2759"/>
<evidence type="ECO:0000313" key="3">
    <source>
        <dbReference type="Proteomes" id="UP000034680"/>
    </source>
</evidence>
<sequence>MITIPTRVPKQTSVDILMVRVKCRADLQAAKASAPVRSGTETLIRMVTPPSRSDLNHHTDINPQKAPVTLGKEAPLLTKTTRKRISGKEMLQTVKNSCRHITNRPLIKSHLAKEPVLTGDDSGQPSSQRKRKAPAEAPKVTGFRPLKKAKGSFNRAYLDILNEDIEHAAAQYVPLGRKTKDGRMGLPSSQIGMVIWTSMEKERFFEALGRLGRDDSPGIARRIRTKGEMEVRQYLMLLQDGLAQRRQQNELDPMELADFPAAAELSHECCEALDEVADSLAWRQESFEQSTEQHKHGPDWLVTQESCNDANQDKAVDDDLKPSSVLNTSKWLQISERLFMNGTSAERNWRSVDGDHPSIRRTTRDDFYSLALTLTRRLVAATIFIASSRIRTESGYNANKQSEVRRKDVRAAVLSLGLRTEKQTVLAGSARRLGLHVYEHPPKPSEEEDKATSMPYDAIEHALGMSGHRNISSIRRKIQRIEMSPDEDNTPVSPYSPAYSEVETGSVDSDDDYTYDGFKDEEDEDEDVRAEADEIILYSAVDQPQTKRDRETLFRRIKADREQESYADAVDAQATYQEEKRMWEVLGKQPPQPLVDPGLPPAGRRLKVSVDAAYSVGKNWRAHTKVASEWEMSTPTAWMRNYYAA</sequence>
<keyword evidence="2" id="KW-0238">DNA-binding</keyword>
<accession>A0A0G2HUZ4</accession>
<comment type="caution">
    <text evidence="2">The sequence shown here is derived from an EMBL/GenBank/DDBJ whole genome shotgun (WGS) entry which is preliminary data.</text>
</comment>
<dbReference type="PANTHER" id="PTHR28079:SF1">
    <property type="entry name" value="RNA POLYMERASE I-SPECIFIC TRANSCRIPTION INITIATION FACTOR RRN5"/>
    <property type="match status" value="1"/>
</dbReference>
<dbReference type="GO" id="GO:0042790">
    <property type="term" value="P:nucleolar large rRNA transcription by RNA polymerase I"/>
    <property type="evidence" value="ECO:0007669"/>
    <property type="project" value="InterPro"/>
</dbReference>
<dbReference type="GO" id="GO:0006361">
    <property type="term" value="P:transcription initiation at RNA polymerase I promoter"/>
    <property type="evidence" value="ECO:0007669"/>
    <property type="project" value="TreeGrafter"/>
</dbReference>
<evidence type="ECO:0000256" key="1">
    <source>
        <dbReference type="SAM" id="MobiDB-lite"/>
    </source>
</evidence>
<organism evidence="2 3">
    <name type="scientific">Diaporthe ampelina</name>
    <dbReference type="NCBI Taxonomy" id="1214573"/>
    <lineage>
        <taxon>Eukaryota</taxon>
        <taxon>Fungi</taxon>
        <taxon>Dikarya</taxon>
        <taxon>Ascomycota</taxon>
        <taxon>Pezizomycotina</taxon>
        <taxon>Sordariomycetes</taxon>
        <taxon>Sordariomycetidae</taxon>
        <taxon>Diaporthales</taxon>
        <taxon>Diaporthaceae</taxon>
        <taxon>Diaporthe</taxon>
    </lineage>
</organism>
<dbReference type="GO" id="GO:0000500">
    <property type="term" value="C:RNA polymerase I upstream activating factor complex"/>
    <property type="evidence" value="ECO:0007669"/>
    <property type="project" value="InterPro"/>
</dbReference>
<dbReference type="STRING" id="1214573.A0A0G2HUZ4"/>
<dbReference type="InterPro" id="IPR039601">
    <property type="entry name" value="Rrn5"/>
</dbReference>
<dbReference type="GO" id="GO:0000182">
    <property type="term" value="F:rDNA binding"/>
    <property type="evidence" value="ECO:0007669"/>
    <property type="project" value="TreeGrafter"/>
</dbReference>
<gene>
    <name evidence="2" type="ORF">UCDDA912_g01435</name>
</gene>
<feature type="region of interest" description="Disordered" evidence="1">
    <location>
        <begin position="109"/>
        <end position="138"/>
    </location>
</feature>
<keyword evidence="3" id="KW-1185">Reference proteome</keyword>
<dbReference type="Proteomes" id="UP000034680">
    <property type="component" value="Unassembled WGS sequence"/>
</dbReference>
<name>A0A0G2HUZ4_9PEZI</name>
<protein>
    <submittedName>
        <fullName evidence="2">Putative dna-binding protein</fullName>
    </submittedName>
</protein>
<dbReference type="EMBL" id="LCUC01000056">
    <property type="protein sequence ID" value="KKY38598.1"/>
    <property type="molecule type" value="Genomic_DNA"/>
</dbReference>